<accession>A0AAE3R3L1</accession>
<dbReference type="RefSeq" id="WP_314510312.1">
    <property type="nucleotide sequence ID" value="NZ_JASJOU010000002.1"/>
</dbReference>
<evidence type="ECO:0000313" key="2">
    <source>
        <dbReference type="Proteomes" id="UP001232063"/>
    </source>
</evidence>
<reference evidence="1" key="1">
    <citation type="submission" date="2023-05" db="EMBL/GenBank/DDBJ databases">
        <authorList>
            <person name="Zhang X."/>
        </authorList>
    </citation>
    <scope>NUCLEOTIDE SEQUENCE</scope>
    <source>
        <strain evidence="1">BD1B2-1</strain>
    </source>
</reference>
<dbReference type="Proteomes" id="UP001232063">
    <property type="component" value="Unassembled WGS sequence"/>
</dbReference>
<sequence>MRFSLYCSFLLFSAIFNDKRNQEKTIESMIDVTHIEQENFKDFYIRFHQDSSFQKERLLFPLQGHKISENRAGQIVKEKWTVSNWVILKVPIDRIDTLPKFMIVNNDTIKITHYKTTRLQSQDVITEKIWLVDSSFYFEIRFKLVKGKWYLFYCEEADM</sequence>
<name>A0AAE3R3L1_9BACT</name>
<comment type="caution">
    <text evidence="1">The sequence shown here is derived from an EMBL/GenBank/DDBJ whole genome shotgun (WGS) entry which is preliminary data.</text>
</comment>
<evidence type="ECO:0008006" key="3">
    <source>
        <dbReference type="Google" id="ProtNLM"/>
    </source>
</evidence>
<protein>
    <recommendedName>
        <fullName evidence="3">DUF4348 domain-containing protein</fullName>
    </recommendedName>
</protein>
<keyword evidence="2" id="KW-1185">Reference proteome</keyword>
<proteinExistence type="predicted"/>
<dbReference type="Gene3D" id="3.10.450.410">
    <property type="match status" value="1"/>
</dbReference>
<dbReference type="EMBL" id="JASJOU010000002">
    <property type="protein sequence ID" value="MDJ1500785.1"/>
    <property type="molecule type" value="Genomic_DNA"/>
</dbReference>
<gene>
    <name evidence="1" type="ORF">QNI22_09010</name>
</gene>
<organism evidence="1 2">
    <name type="scientific">Xanthocytophaga agilis</name>
    <dbReference type="NCBI Taxonomy" id="3048010"/>
    <lineage>
        <taxon>Bacteria</taxon>
        <taxon>Pseudomonadati</taxon>
        <taxon>Bacteroidota</taxon>
        <taxon>Cytophagia</taxon>
        <taxon>Cytophagales</taxon>
        <taxon>Rhodocytophagaceae</taxon>
        <taxon>Xanthocytophaga</taxon>
    </lineage>
</organism>
<evidence type="ECO:0000313" key="1">
    <source>
        <dbReference type="EMBL" id="MDJ1500785.1"/>
    </source>
</evidence>
<dbReference type="AlphaFoldDB" id="A0AAE3R3L1"/>